<dbReference type="PANTHER" id="PTHR43176:SF3">
    <property type="entry name" value="3-HYDROXYISOBUTYRYL-COA HYDROLASE, MITOCHONDRIAL"/>
    <property type="match status" value="1"/>
</dbReference>
<dbReference type="Proteomes" id="UP001595607">
    <property type="component" value="Unassembled WGS sequence"/>
</dbReference>
<evidence type="ECO:0000313" key="6">
    <source>
        <dbReference type="Proteomes" id="UP001595607"/>
    </source>
</evidence>
<evidence type="ECO:0000256" key="2">
    <source>
        <dbReference type="ARBA" id="ARBA00011915"/>
    </source>
</evidence>
<gene>
    <name evidence="5" type="ORF">ACFONP_09665</name>
</gene>
<dbReference type="Gene3D" id="3.90.226.10">
    <property type="entry name" value="2-enoyl-CoA Hydratase, Chain A, domain 1"/>
    <property type="match status" value="1"/>
</dbReference>
<dbReference type="PANTHER" id="PTHR43176">
    <property type="entry name" value="3-HYDROXYISOBUTYRYL-COA HYDROLASE-RELATED"/>
    <property type="match status" value="1"/>
</dbReference>
<dbReference type="EC" id="3.1.2.4" evidence="2"/>
<proteinExistence type="predicted"/>
<dbReference type="InterPro" id="IPR045004">
    <property type="entry name" value="ECH_dom"/>
</dbReference>
<evidence type="ECO:0000256" key="3">
    <source>
        <dbReference type="ARBA" id="ARBA00022801"/>
    </source>
</evidence>
<dbReference type="SUPFAM" id="SSF52096">
    <property type="entry name" value="ClpP/crotonase"/>
    <property type="match status" value="1"/>
</dbReference>
<dbReference type="RefSeq" id="WP_189575126.1">
    <property type="nucleotide sequence ID" value="NZ_BMXU01000002.1"/>
</dbReference>
<evidence type="ECO:0000256" key="1">
    <source>
        <dbReference type="ARBA" id="ARBA00001709"/>
    </source>
</evidence>
<dbReference type="InterPro" id="IPR029045">
    <property type="entry name" value="ClpP/crotonase-like_dom_sf"/>
</dbReference>
<keyword evidence="6" id="KW-1185">Reference proteome</keyword>
<reference evidence="6" key="1">
    <citation type="journal article" date="2019" name="Int. J. Syst. Evol. Microbiol.">
        <title>The Global Catalogue of Microorganisms (GCM) 10K type strain sequencing project: providing services to taxonomists for standard genome sequencing and annotation.</title>
        <authorList>
            <consortium name="The Broad Institute Genomics Platform"/>
            <consortium name="The Broad Institute Genome Sequencing Center for Infectious Disease"/>
            <person name="Wu L."/>
            <person name="Ma J."/>
        </authorList>
    </citation>
    <scope>NUCLEOTIDE SEQUENCE [LARGE SCALE GENOMIC DNA]</scope>
    <source>
        <strain evidence="6">KCTC 22245</strain>
    </source>
</reference>
<comment type="catalytic activity">
    <reaction evidence="1">
        <text>3-hydroxy-2-methylpropanoyl-CoA + H2O = 3-hydroxy-2-methylpropanoate + CoA + H(+)</text>
        <dbReference type="Rhea" id="RHEA:20888"/>
        <dbReference type="ChEBI" id="CHEBI:11805"/>
        <dbReference type="ChEBI" id="CHEBI:15377"/>
        <dbReference type="ChEBI" id="CHEBI:15378"/>
        <dbReference type="ChEBI" id="CHEBI:57287"/>
        <dbReference type="ChEBI" id="CHEBI:57340"/>
        <dbReference type="EC" id="3.1.2.4"/>
    </reaction>
</comment>
<evidence type="ECO:0000259" key="4">
    <source>
        <dbReference type="Pfam" id="PF16113"/>
    </source>
</evidence>
<organism evidence="5 6">
    <name type="scientific">Parvularcula lutaonensis</name>
    <dbReference type="NCBI Taxonomy" id="491923"/>
    <lineage>
        <taxon>Bacteria</taxon>
        <taxon>Pseudomonadati</taxon>
        <taxon>Pseudomonadota</taxon>
        <taxon>Alphaproteobacteria</taxon>
        <taxon>Parvularculales</taxon>
        <taxon>Parvularculaceae</taxon>
        <taxon>Parvularcula</taxon>
    </lineage>
</organism>
<dbReference type="InterPro" id="IPR032259">
    <property type="entry name" value="HIBYL-CoA-H"/>
</dbReference>
<keyword evidence="3 5" id="KW-0378">Hydrolase</keyword>
<sequence length="350" mass="37908">MADKDILFARESDWGVITLNRPKALNALTSEMCVQMDAQLREWAEDDAVKAVLIEGAGEKAFCAGGDIRWLAETAREDPVEAATFFRKEYRLNNLIAHYGKPYIALIDGICMGGGVGVSCMADRRVMSSRTMWAMPECGIGLVPDVGASYALNQLKGGIGLYLALTGTRMMGPDCLSAEIATNLIADDQVDATREALLGADLSGDPLGAIDEALGAYNVSDPGDFVHSVRDIDHHFGKVESVAALKKDLAENGGSFGQGCLDRMASGSPTSQVLTLRLLNEAPDNFSDAIKREFNVTAHLLEGPDFLEGVRAQIIDKDRNPKWQPARVEDVDPARIDWYFTEPEGGPLEL</sequence>
<evidence type="ECO:0000313" key="5">
    <source>
        <dbReference type="EMBL" id="MFC3302998.1"/>
    </source>
</evidence>
<feature type="domain" description="Enoyl-CoA hydratase/isomerase" evidence="4">
    <location>
        <begin position="15"/>
        <end position="340"/>
    </location>
</feature>
<accession>A0ABV7MC03</accession>
<dbReference type="NCBIfam" id="NF004127">
    <property type="entry name" value="PRK05617.1"/>
    <property type="match status" value="1"/>
</dbReference>
<dbReference type="Pfam" id="PF16113">
    <property type="entry name" value="ECH_2"/>
    <property type="match status" value="1"/>
</dbReference>
<protein>
    <recommendedName>
        <fullName evidence="2">3-hydroxyisobutyryl-CoA hydrolase</fullName>
        <ecNumber evidence="2">3.1.2.4</ecNumber>
    </recommendedName>
</protein>
<dbReference type="EMBL" id="JBHRVA010000003">
    <property type="protein sequence ID" value="MFC3302998.1"/>
    <property type="molecule type" value="Genomic_DNA"/>
</dbReference>
<comment type="caution">
    <text evidence="5">The sequence shown here is derived from an EMBL/GenBank/DDBJ whole genome shotgun (WGS) entry which is preliminary data.</text>
</comment>
<name>A0ABV7MC03_9PROT</name>
<dbReference type="GO" id="GO:0016787">
    <property type="term" value="F:hydrolase activity"/>
    <property type="evidence" value="ECO:0007669"/>
    <property type="project" value="UniProtKB-KW"/>
</dbReference>
<dbReference type="CDD" id="cd06558">
    <property type="entry name" value="crotonase-like"/>
    <property type="match status" value="1"/>
</dbReference>